<dbReference type="EMBL" id="FQUT01000018">
    <property type="protein sequence ID" value="SHG59387.1"/>
    <property type="molecule type" value="Genomic_DNA"/>
</dbReference>
<reference evidence="3" key="1">
    <citation type="submission" date="2016-11" db="EMBL/GenBank/DDBJ databases">
        <authorList>
            <person name="Varghese N."/>
            <person name="Submissions S."/>
        </authorList>
    </citation>
    <scope>NUCLEOTIDE SEQUENCE [LARGE SCALE GENOMIC DNA]</scope>
    <source>
        <strain evidence="3">DSM 27619</strain>
    </source>
</reference>
<dbReference type="GO" id="GO:0003824">
    <property type="term" value="F:catalytic activity"/>
    <property type="evidence" value="ECO:0007669"/>
    <property type="project" value="InterPro"/>
</dbReference>
<dbReference type="Gene3D" id="3.30.559.30">
    <property type="entry name" value="Nonribosomal peptide synthetase, condensation domain"/>
    <property type="match status" value="1"/>
</dbReference>
<feature type="domain" description="Condensation" evidence="1">
    <location>
        <begin position="15"/>
        <end position="143"/>
    </location>
</feature>
<proteinExistence type="predicted"/>
<dbReference type="OrthoDB" id="5562587at2"/>
<dbReference type="Pfam" id="PF00668">
    <property type="entry name" value="Condensation"/>
    <property type="match status" value="1"/>
</dbReference>
<name>A0A1M5L2Y6_9FLAO</name>
<dbReference type="PANTHER" id="PTHR28037:SF1">
    <property type="entry name" value="ALCOHOL O-ACETYLTRANSFERASE 1-RELATED"/>
    <property type="match status" value="1"/>
</dbReference>
<dbReference type="Gene3D" id="3.30.559.10">
    <property type="entry name" value="Chloramphenicol acetyltransferase-like domain"/>
    <property type="match status" value="1"/>
</dbReference>
<dbReference type="InterPro" id="IPR052058">
    <property type="entry name" value="Alcohol_O-acetyltransferase"/>
</dbReference>
<dbReference type="SUPFAM" id="SSF52777">
    <property type="entry name" value="CoA-dependent acyltransferases"/>
    <property type="match status" value="1"/>
</dbReference>
<gene>
    <name evidence="2" type="ORF">SAMN05443633_11840</name>
</gene>
<evidence type="ECO:0000313" key="3">
    <source>
        <dbReference type="Proteomes" id="UP000184518"/>
    </source>
</evidence>
<sequence>MKRKLLFGERMLLGDGTEPFNTVIPFRLRGTFVLKEIQHALDRLQEKHPWLKAVIQHDEKNIPWFEVSEKAKIPIRILAQKEENDWLEESKKEWYKMFNYREQPFMRFVWIKGEEISDMMFVFHHCLCDGGSAMSVLDEFLKVLNDPLADIGVENPILGIQDVVPSHILSSFGQKFKAKTIGRLAATAIKFIPVGKKSIDRQSDYLIHWKFNSKTSQELVSYCKANEVTVNTFLSAALLQAFKKVRGEGAFNKVSCPVDIRRFATQIKNDHIFAFGLMIVLSSDHKLSFTENLKLMQKSADKKTSKLNPYITMMVMESAHDALSNFTKLLKNGKSSNDCMFSNLGRIQIEHQYKEFSLETIFSPSVIGPLGNTTTMVTSTFRGEMDFSFMGSEGYLPYVEALSIRDEMVKIVKQQLEYLAVS</sequence>
<dbReference type="InterPro" id="IPR023213">
    <property type="entry name" value="CAT-like_dom_sf"/>
</dbReference>
<protein>
    <submittedName>
        <fullName evidence="2">Uncharacterized protein, contains a NRPS condensation (Elongation) domain</fullName>
    </submittedName>
</protein>
<organism evidence="2 3">
    <name type="scientific">Chryseobacterium arachidis</name>
    <dbReference type="NCBI Taxonomy" id="1416778"/>
    <lineage>
        <taxon>Bacteria</taxon>
        <taxon>Pseudomonadati</taxon>
        <taxon>Bacteroidota</taxon>
        <taxon>Flavobacteriia</taxon>
        <taxon>Flavobacteriales</taxon>
        <taxon>Weeksellaceae</taxon>
        <taxon>Chryseobacterium group</taxon>
        <taxon>Chryseobacterium</taxon>
    </lineage>
</organism>
<dbReference type="InterPro" id="IPR001242">
    <property type="entry name" value="Condensation_dom"/>
</dbReference>
<dbReference type="AlphaFoldDB" id="A0A1M5L2Y6"/>
<accession>A0A1M5L2Y6</accession>
<evidence type="ECO:0000259" key="1">
    <source>
        <dbReference type="Pfam" id="PF00668"/>
    </source>
</evidence>
<dbReference type="PANTHER" id="PTHR28037">
    <property type="entry name" value="ALCOHOL O-ACETYLTRANSFERASE 1-RELATED"/>
    <property type="match status" value="1"/>
</dbReference>
<evidence type="ECO:0000313" key="2">
    <source>
        <dbReference type="EMBL" id="SHG59387.1"/>
    </source>
</evidence>
<dbReference type="RefSeq" id="WP_072963466.1">
    <property type="nucleotide sequence ID" value="NZ_FQUT01000018.1"/>
</dbReference>
<keyword evidence="3" id="KW-1185">Reference proteome</keyword>
<dbReference type="Proteomes" id="UP000184518">
    <property type="component" value="Unassembled WGS sequence"/>
</dbReference>
<dbReference type="STRING" id="1416778.SAMN05443633_11840"/>